<gene>
    <name evidence="1" type="ORF">QF025_006846</name>
</gene>
<name>A0ABD5CS30_9BURK</name>
<dbReference type="Proteomes" id="UP001245184">
    <property type="component" value="Unassembled WGS sequence"/>
</dbReference>
<dbReference type="InterPro" id="IPR021927">
    <property type="entry name" value="DUF3540"/>
</dbReference>
<evidence type="ECO:0000313" key="1">
    <source>
        <dbReference type="EMBL" id="MDR6208045.1"/>
    </source>
</evidence>
<evidence type="ECO:0000313" key="2">
    <source>
        <dbReference type="Proteomes" id="UP001245184"/>
    </source>
</evidence>
<sequence length="215" mass="22674">MKLAHALEGEESRFYHGRVIATDGQRFAVVCDAGRLWADVAAGCLLQPQMGDTVLVSLTANSAYVLCVLARGDTKPRELRVEGDLKLAVVDGQLEVSADRGVVIDAGSGFALSAEAAAIQFVEASVRCDTMTISGNTAHAVWRETSLTTGRRFVAAAHDESHAGDSVRSVSGHDASSAGSAHCRVEQDWTVEAQDATVTAQRHTVINAGEQVNLG</sequence>
<organism evidence="1 2">
    <name type="scientific">Paraburkholderia graminis</name>
    <dbReference type="NCBI Taxonomy" id="60548"/>
    <lineage>
        <taxon>Bacteria</taxon>
        <taxon>Pseudomonadati</taxon>
        <taxon>Pseudomonadota</taxon>
        <taxon>Betaproteobacteria</taxon>
        <taxon>Burkholderiales</taxon>
        <taxon>Burkholderiaceae</taxon>
        <taxon>Paraburkholderia</taxon>
    </lineage>
</organism>
<dbReference type="RefSeq" id="WP_310035490.1">
    <property type="nucleotide sequence ID" value="NZ_JAVIZN010000003.1"/>
</dbReference>
<reference evidence="1 2" key="1">
    <citation type="submission" date="2023-08" db="EMBL/GenBank/DDBJ databases">
        <title>Genome sequencing of plant associated microbes to promote plant fitness in Sorghum bicolor and Oryza sativa.</title>
        <authorList>
            <person name="Coleman-Derr D."/>
        </authorList>
    </citation>
    <scope>NUCLEOTIDE SEQUENCE [LARGE SCALE GENOMIC DNA]</scope>
    <source>
        <strain evidence="1 2">SLBN-33</strain>
    </source>
</reference>
<accession>A0ABD5CS30</accession>
<proteinExistence type="predicted"/>
<comment type="caution">
    <text evidence="1">The sequence shown here is derived from an EMBL/GenBank/DDBJ whole genome shotgun (WGS) entry which is preliminary data.</text>
</comment>
<dbReference type="AlphaFoldDB" id="A0ABD5CS30"/>
<dbReference type="Pfam" id="PF12059">
    <property type="entry name" value="DUF3540"/>
    <property type="match status" value="1"/>
</dbReference>
<protein>
    <recommendedName>
        <fullName evidence="3">DUF3540 domain-containing protein</fullName>
    </recommendedName>
</protein>
<dbReference type="EMBL" id="JAVIZN010000003">
    <property type="protein sequence ID" value="MDR6208045.1"/>
    <property type="molecule type" value="Genomic_DNA"/>
</dbReference>
<evidence type="ECO:0008006" key="3">
    <source>
        <dbReference type="Google" id="ProtNLM"/>
    </source>
</evidence>